<organism evidence="1 2">
    <name type="scientific">Macrosiphum euphorbiae</name>
    <name type="common">potato aphid</name>
    <dbReference type="NCBI Taxonomy" id="13131"/>
    <lineage>
        <taxon>Eukaryota</taxon>
        <taxon>Metazoa</taxon>
        <taxon>Ecdysozoa</taxon>
        <taxon>Arthropoda</taxon>
        <taxon>Hexapoda</taxon>
        <taxon>Insecta</taxon>
        <taxon>Pterygota</taxon>
        <taxon>Neoptera</taxon>
        <taxon>Paraneoptera</taxon>
        <taxon>Hemiptera</taxon>
        <taxon>Sternorrhyncha</taxon>
        <taxon>Aphidomorpha</taxon>
        <taxon>Aphidoidea</taxon>
        <taxon>Aphididae</taxon>
        <taxon>Macrosiphini</taxon>
        <taxon>Macrosiphum</taxon>
    </lineage>
</organism>
<evidence type="ECO:0000313" key="2">
    <source>
        <dbReference type="Proteomes" id="UP001160148"/>
    </source>
</evidence>
<dbReference type="Proteomes" id="UP001160148">
    <property type="component" value="Unassembled WGS sequence"/>
</dbReference>
<reference evidence="1 2" key="1">
    <citation type="submission" date="2023-01" db="EMBL/GenBank/DDBJ databases">
        <authorList>
            <person name="Whitehead M."/>
        </authorList>
    </citation>
    <scope>NUCLEOTIDE SEQUENCE [LARGE SCALE GENOMIC DNA]</scope>
</reference>
<proteinExistence type="predicted"/>
<dbReference type="AlphaFoldDB" id="A0AAV0WW17"/>
<gene>
    <name evidence="1" type="ORF">MEUPH1_LOCUS15362</name>
</gene>
<comment type="caution">
    <text evidence="1">The sequence shown here is derived from an EMBL/GenBank/DDBJ whole genome shotgun (WGS) entry which is preliminary data.</text>
</comment>
<keyword evidence="2" id="KW-1185">Reference proteome</keyword>
<accession>A0AAV0WW17</accession>
<sequence>MQKYPMKGNNNIDRLIKDVDLELIPTIIEKVVLIKIDPMVMSQWDLLSSKQTKHIFSIVKHILDMYPTIN</sequence>
<protein>
    <submittedName>
        <fullName evidence="1">Uncharacterized protein</fullName>
    </submittedName>
</protein>
<evidence type="ECO:0000313" key="1">
    <source>
        <dbReference type="EMBL" id="CAI6360016.1"/>
    </source>
</evidence>
<dbReference type="EMBL" id="CARXXK010000002">
    <property type="protein sequence ID" value="CAI6360016.1"/>
    <property type="molecule type" value="Genomic_DNA"/>
</dbReference>
<name>A0AAV0WW17_9HEMI</name>